<evidence type="ECO:0000256" key="1">
    <source>
        <dbReference type="SAM" id="MobiDB-lite"/>
    </source>
</evidence>
<accession>A0A2G8SNK9</accession>
<proteinExistence type="predicted"/>
<dbReference type="AlphaFoldDB" id="A0A2G8SNK9"/>
<gene>
    <name evidence="2" type="ORF">GSI_02080</name>
</gene>
<keyword evidence="3" id="KW-1185">Reference proteome</keyword>
<sequence length="218" mass="24458">MHVYCKVSDDVSVPRCPYRSRTTPSVLRPSSSPAPEPEPEPHPTRGPRAACRAGDGRRALSPSEVAYGLVRNSRLGRLLLPRRQHPATVEGVLRPGLGRASIPSSVSPSLLYLLSHPPIVHRLPRPSPSPLRRCRLPWWIMLCLYPMPCGLPRHTRTLTLGSSAADPPCRTWPPRGWVRRGKRGARRRRMDGRKEGREMKQARKNGCKEDSCCRRCCS</sequence>
<feature type="region of interest" description="Disordered" evidence="1">
    <location>
        <begin position="15"/>
        <end position="55"/>
    </location>
</feature>
<comment type="caution">
    <text evidence="2">The sequence shown here is derived from an EMBL/GenBank/DDBJ whole genome shotgun (WGS) entry which is preliminary data.</text>
</comment>
<protein>
    <submittedName>
        <fullName evidence="2">Uncharacterized protein</fullName>
    </submittedName>
</protein>
<evidence type="ECO:0000313" key="3">
    <source>
        <dbReference type="Proteomes" id="UP000230002"/>
    </source>
</evidence>
<name>A0A2G8SNK9_9APHY</name>
<dbReference type="EMBL" id="AYKW01000003">
    <property type="protein sequence ID" value="PIL35354.1"/>
    <property type="molecule type" value="Genomic_DNA"/>
</dbReference>
<reference evidence="2 3" key="1">
    <citation type="journal article" date="2015" name="Sci. Rep.">
        <title>Chromosome-level genome map provides insights into diverse defense mechanisms in the medicinal fungus Ganoderma sinense.</title>
        <authorList>
            <person name="Zhu Y."/>
            <person name="Xu J."/>
            <person name="Sun C."/>
            <person name="Zhou S."/>
            <person name="Xu H."/>
            <person name="Nelson D.R."/>
            <person name="Qian J."/>
            <person name="Song J."/>
            <person name="Luo H."/>
            <person name="Xiang L."/>
            <person name="Li Y."/>
            <person name="Xu Z."/>
            <person name="Ji A."/>
            <person name="Wang L."/>
            <person name="Lu S."/>
            <person name="Hayward A."/>
            <person name="Sun W."/>
            <person name="Li X."/>
            <person name="Schwartz D.C."/>
            <person name="Wang Y."/>
            <person name="Chen S."/>
        </authorList>
    </citation>
    <scope>NUCLEOTIDE SEQUENCE [LARGE SCALE GENOMIC DNA]</scope>
    <source>
        <strain evidence="2 3">ZZ0214-1</strain>
    </source>
</reference>
<evidence type="ECO:0000313" key="2">
    <source>
        <dbReference type="EMBL" id="PIL35354.1"/>
    </source>
</evidence>
<dbReference type="Proteomes" id="UP000230002">
    <property type="component" value="Unassembled WGS sequence"/>
</dbReference>
<organism evidence="2 3">
    <name type="scientific">Ganoderma sinense ZZ0214-1</name>
    <dbReference type="NCBI Taxonomy" id="1077348"/>
    <lineage>
        <taxon>Eukaryota</taxon>
        <taxon>Fungi</taxon>
        <taxon>Dikarya</taxon>
        <taxon>Basidiomycota</taxon>
        <taxon>Agaricomycotina</taxon>
        <taxon>Agaricomycetes</taxon>
        <taxon>Polyporales</taxon>
        <taxon>Polyporaceae</taxon>
        <taxon>Ganoderma</taxon>
    </lineage>
</organism>